<evidence type="ECO:0000256" key="2">
    <source>
        <dbReference type="ARBA" id="ARBA00022737"/>
    </source>
</evidence>
<evidence type="ECO:0000256" key="3">
    <source>
        <dbReference type="ARBA" id="ARBA00023216"/>
    </source>
</evidence>
<dbReference type="PROSITE" id="PS00223">
    <property type="entry name" value="ANNEXIN_1"/>
    <property type="match status" value="1"/>
</dbReference>
<evidence type="ECO:0000313" key="5">
    <source>
        <dbReference type="EMBL" id="CAK0827259.1"/>
    </source>
</evidence>
<accession>A0ABN9S654</accession>
<organism evidence="5 6">
    <name type="scientific">Prorocentrum cordatum</name>
    <dbReference type="NCBI Taxonomy" id="2364126"/>
    <lineage>
        <taxon>Eukaryota</taxon>
        <taxon>Sar</taxon>
        <taxon>Alveolata</taxon>
        <taxon>Dinophyceae</taxon>
        <taxon>Prorocentrales</taxon>
        <taxon>Prorocentraceae</taxon>
        <taxon>Prorocentrum</taxon>
    </lineage>
</organism>
<gene>
    <name evidence="5" type="ORF">PCOR1329_LOCUS26849</name>
</gene>
<dbReference type="EMBL" id="CAUYUJ010009613">
    <property type="protein sequence ID" value="CAK0827259.1"/>
    <property type="molecule type" value="Genomic_DNA"/>
</dbReference>
<dbReference type="InterPro" id="IPR001464">
    <property type="entry name" value="Annexin"/>
</dbReference>
<keyword evidence="6" id="KW-1185">Reference proteome</keyword>
<protein>
    <recommendedName>
        <fullName evidence="4">Annexin</fullName>
    </recommendedName>
</protein>
<dbReference type="Pfam" id="PF00191">
    <property type="entry name" value="Annexin"/>
    <property type="match status" value="6"/>
</dbReference>
<sequence length="581" mass="65160">MFMIGTNDSKLICTLVTSSPRAREETAEAYQRLYGKSIQEAVAGDTSGGYARVLDALLKPRAEYISKMALCRLLLYRSKPTLVDIMDAYEKKYGTPLLDEVASRTSGWFKSTLTYILQAVDDLFGCWNAALFLRTELSQELRITAKEILKSMKGIGTDEELLVRELYNLPPQFRAQMRQVFKDTCCTGSQTIESWIEGDTRADFSGFRKLCLELTKTPYESDADALRESMVGMGTDDSLLQRTLVLRPAIDMPKVKAMYTERDPKKGELRKAIEGDTSYNLKKTLVAFTDPAEFIAEQLNEAVKVWYGTDDSKLIRLVSGLRRNEKAKEILQRYEDLDTTGVCRALIEELKHELGGPSLSEVKEAYLRNYGVSLEDAIAGDTSFDYKNLLLALVEDQGKRDARYVYEAIRNDGMPFGLGTNDSKLIAMLVLRTRHERAEIVKNYPELYDKSVEDAIKGDTMGWYEETLLSLLRPLGEALAVSCNKAMKGIGTDEAALIRILCFHTKNELREAQRIYEEKYGTSLADAVASETSGWFAKGLAYILTQAMVDDILVDESRCLTRKDVSAKAKDLEKAGASEAS</sequence>
<dbReference type="Proteomes" id="UP001189429">
    <property type="component" value="Unassembled WGS sequence"/>
</dbReference>
<dbReference type="PANTHER" id="PTHR10502">
    <property type="entry name" value="ANNEXIN"/>
    <property type="match status" value="1"/>
</dbReference>
<dbReference type="InterPro" id="IPR037104">
    <property type="entry name" value="Annexin_sf"/>
</dbReference>
<name>A0ABN9S654_9DINO</name>
<keyword evidence="4" id="KW-0111">Calcium/phospholipid-binding</keyword>
<reference evidence="5" key="1">
    <citation type="submission" date="2023-10" db="EMBL/GenBank/DDBJ databases">
        <authorList>
            <person name="Chen Y."/>
            <person name="Shah S."/>
            <person name="Dougan E. K."/>
            <person name="Thang M."/>
            <person name="Chan C."/>
        </authorList>
    </citation>
    <scope>NUCLEOTIDE SEQUENCE [LARGE SCALE GENOMIC DNA]</scope>
</reference>
<evidence type="ECO:0000256" key="1">
    <source>
        <dbReference type="ARBA" id="ARBA00007831"/>
    </source>
</evidence>
<comment type="caution">
    <text evidence="5">The sequence shown here is derived from an EMBL/GenBank/DDBJ whole genome shotgun (WGS) entry which is preliminary data.</text>
</comment>
<evidence type="ECO:0000256" key="4">
    <source>
        <dbReference type="RuleBase" id="RU003540"/>
    </source>
</evidence>
<keyword evidence="3 4" id="KW-0041">Annexin</keyword>
<dbReference type="PANTHER" id="PTHR10502:SF102">
    <property type="entry name" value="ANNEXIN B11"/>
    <property type="match status" value="1"/>
</dbReference>
<dbReference type="InterPro" id="IPR018252">
    <property type="entry name" value="Annexin_repeat_CS"/>
</dbReference>
<dbReference type="PROSITE" id="PS51897">
    <property type="entry name" value="ANNEXIN_2"/>
    <property type="match status" value="4"/>
</dbReference>
<dbReference type="Gene3D" id="1.10.220.10">
    <property type="entry name" value="Annexin"/>
    <property type="match status" value="8"/>
</dbReference>
<dbReference type="InterPro" id="IPR018502">
    <property type="entry name" value="Annexin_repeat"/>
</dbReference>
<dbReference type="PRINTS" id="PR00196">
    <property type="entry name" value="ANNEXIN"/>
</dbReference>
<keyword evidence="2 4" id="KW-0677">Repeat</keyword>
<comment type="domain">
    <text evidence="4">A pair of annexin repeats may form one binding site for calcium and phospholipid.</text>
</comment>
<comment type="similarity">
    <text evidence="1 4">Belongs to the annexin family.</text>
</comment>
<proteinExistence type="inferred from homology"/>
<evidence type="ECO:0000313" key="6">
    <source>
        <dbReference type="Proteomes" id="UP001189429"/>
    </source>
</evidence>
<keyword evidence="4" id="KW-0106">Calcium</keyword>
<dbReference type="SUPFAM" id="SSF47874">
    <property type="entry name" value="Annexin"/>
    <property type="match status" value="3"/>
</dbReference>
<dbReference type="SMART" id="SM00335">
    <property type="entry name" value="ANX"/>
    <property type="match status" value="6"/>
</dbReference>